<evidence type="ECO:0000313" key="2">
    <source>
        <dbReference type="Proteomes" id="UP000318709"/>
    </source>
</evidence>
<name>A0A4Y6U9E4_9PROT</name>
<dbReference type="Pfam" id="PF11985">
    <property type="entry name" value="Phage_Mu_Gp27"/>
    <property type="match status" value="1"/>
</dbReference>
<protein>
    <submittedName>
        <fullName evidence="1">DUF3486 family protein</fullName>
    </submittedName>
</protein>
<sequence length="185" mass="20407">MTVGRPSTIDRLPAELREKIGRLRDAGHTLDEIMQALEGVAVSRSAMGRHLKARDALGERLQASRQIAESLTARFGTAQPGRMQNLNIELLHSAIMKLWLNAGGQDGGEPHFDPKDLMMLASALANTARASKTDAEYREQMESLVRQKLEEEMAQKLDAVAQDKSQGLSPHTIQAIRQRLLGTET</sequence>
<dbReference type="AlphaFoldDB" id="A0A4Y6U9E4"/>
<organism evidence="1 2">
    <name type="scientific">Formicincola oecophyllae</name>
    <dbReference type="NCBI Taxonomy" id="2558361"/>
    <lineage>
        <taxon>Bacteria</taxon>
        <taxon>Pseudomonadati</taxon>
        <taxon>Pseudomonadota</taxon>
        <taxon>Alphaproteobacteria</taxon>
        <taxon>Acetobacterales</taxon>
        <taxon>Acetobacteraceae</taxon>
        <taxon>Formicincola</taxon>
    </lineage>
</organism>
<dbReference type="Proteomes" id="UP000318709">
    <property type="component" value="Chromosome"/>
</dbReference>
<dbReference type="InterPro" id="IPR021874">
    <property type="entry name" value="Phage_Mu_Gp27"/>
</dbReference>
<dbReference type="EMBL" id="CP038231">
    <property type="protein sequence ID" value="QDH13824.1"/>
    <property type="molecule type" value="Genomic_DNA"/>
</dbReference>
<keyword evidence="2" id="KW-1185">Reference proteome</keyword>
<proteinExistence type="predicted"/>
<reference evidence="1 2" key="1">
    <citation type="submission" date="2019-03" db="EMBL/GenBank/DDBJ databases">
        <title>The complete genome sequence of Swingsia_sp. F3b2 LMG30590(T).</title>
        <authorList>
            <person name="Chua K.-O."/>
            <person name="Chan K.-G."/>
            <person name="See-Too W.-S."/>
        </authorList>
    </citation>
    <scope>NUCLEOTIDE SEQUENCE [LARGE SCALE GENOMIC DNA]</scope>
    <source>
        <strain evidence="1 2">F3b2</strain>
    </source>
</reference>
<dbReference type="OrthoDB" id="7210668at2"/>
<dbReference type="KEGG" id="swf:E3E12_06085"/>
<evidence type="ECO:0000313" key="1">
    <source>
        <dbReference type="EMBL" id="QDH13824.1"/>
    </source>
</evidence>
<accession>A0A4Y6U9E4</accession>
<gene>
    <name evidence="1" type="ORF">E3E12_06085</name>
</gene>